<dbReference type="OrthoDB" id="199743at2"/>
<dbReference type="GO" id="GO:0003677">
    <property type="term" value="F:DNA binding"/>
    <property type="evidence" value="ECO:0007669"/>
    <property type="project" value="UniProtKB-KW"/>
</dbReference>
<dbReference type="PANTHER" id="PTHR46577:SF1">
    <property type="entry name" value="HTH-TYPE TRANSCRIPTIONAL REGULATORY PROTEIN GABR"/>
    <property type="match status" value="1"/>
</dbReference>
<dbReference type="InterPro" id="IPR015424">
    <property type="entry name" value="PyrdxlP-dep_Trfase"/>
</dbReference>
<dbReference type="SMART" id="SM00345">
    <property type="entry name" value="HTH_GNTR"/>
    <property type="match status" value="1"/>
</dbReference>
<dbReference type="InterPro" id="IPR036390">
    <property type="entry name" value="WH_DNA-bd_sf"/>
</dbReference>
<gene>
    <name evidence="7" type="ORF">DJ010_20975</name>
</gene>
<dbReference type="EMBL" id="QGDD01000013">
    <property type="protein sequence ID" value="PWN00934.1"/>
    <property type="molecule type" value="Genomic_DNA"/>
</dbReference>
<accession>A0A316TF39</accession>
<dbReference type="GO" id="GO:0008483">
    <property type="term" value="F:transaminase activity"/>
    <property type="evidence" value="ECO:0007669"/>
    <property type="project" value="UniProtKB-KW"/>
</dbReference>
<evidence type="ECO:0000256" key="2">
    <source>
        <dbReference type="ARBA" id="ARBA00022898"/>
    </source>
</evidence>
<dbReference type="InterPro" id="IPR051446">
    <property type="entry name" value="HTH_trans_reg/aminotransferase"/>
</dbReference>
<evidence type="ECO:0000256" key="4">
    <source>
        <dbReference type="ARBA" id="ARBA00023125"/>
    </source>
</evidence>
<dbReference type="CDD" id="cd07377">
    <property type="entry name" value="WHTH_GntR"/>
    <property type="match status" value="1"/>
</dbReference>
<dbReference type="CDD" id="cd00609">
    <property type="entry name" value="AAT_like"/>
    <property type="match status" value="1"/>
</dbReference>
<dbReference type="InterPro" id="IPR036388">
    <property type="entry name" value="WH-like_DNA-bd_sf"/>
</dbReference>
<evidence type="ECO:0000313" key="7">
    <source>
        <dbReference type="EMBL" id="PWN00934.1"/>
    </source>
</evidence>
<dbReference type="Gene3D" id="1.10.10.10">
    <property type="entry name" value="Winged helix-like DNA-binding domain superfamily/Winged helix DNA-binding domain"/>
    <property type="match status" value="1"/>
</dbReference>
<evidence type="ECO:0000256" key="1">
    <source>
        <dbReference type="ARBA" id="ARBA00005384"/>
    </source>
</evidence>
<comment type="caution">
    <text evidence="7">The sequence shown here is derived from an EMBL/GenBank/DDBJ whole genome shotgun (WGS) entry which is preliminary data.</text>
</comment>
<dbReference type="Gene3D" id="3.90.1150.10">
    <property type="entry name" value="Aspartate Aminotransferase, domain 1"/>
    <property type="match status" value="1"/>
</dbReference>
<evidence type="ECO:0000256" key="3">
    <source>
        <dbReference type="ARBA" id="ARBA00023015"/>
    </source>
</evidence>
<keyword evidence="5" id="KW-0804">Transcription</keyword>
<keyword evidence="3" id="KW-0805">Transcription regulation</keyword>
<dbReference type="SUPFAM" id="SSF53383">
    <property type="entry name" value="PLP-dependent transferases"/>
    <property type="match status" value="1"/>
</dbReference>
<dbReference type="InterPro" id="IPR000524">
    <property type="entry name" value="Tscrpt_reg_HTH_GntR"/>
</dbReference>
<feature type="domain" description="HTH gntR-type" evidence="6">
    <location>
        <begin position="20"/>
        <end position="88"/>
    </location>
</feature>
<dbReference type="InterPro" id="IPR004839">
    <property type="entry name" value="Aminotransferase_I/II_large"/>
</dbReference>
<sequence>MSQSISASRVATLAGDFHRSPAYVGLADALKELIGDGRIGYGTRLPSERELTAALGVSRTTVTRAYAVLRDTGYAEARHGSGTFTRLPGGPTRAHDRALWPTHVSGGVIDLVCAAATAPPGMAAAYAEAAAALPAHLGNHGYYPAGLPDLQAAIASSYDDRGLPTDPEQIIVTTGALAASAVVGAALVGPRERVLMESPTYPNAVQALKTGGGRLVTIPLDPSGWDLDAVGQVLAKHGPRLVHVMPDHHNPTGLVMTEDERAAYARLLSRHGATALVDEAHHTLRLDDDPPLPPFATFSPDAITVGSVSKSIWGGLRMGWIRAPHNLVDTLTRARVGLDLGAPVLEQVLLTQLIGSGLETMLAVHRERLREQRDALVAALHEELPDWTFRVPVGGMALWCHLPSDPPAGATALVIEAERHGVMLAPGPSFAPAGGLDRYLRFPFTVPVPQLQEAVRRVADAWRAVYGTGPASSAVPRRRGGVLVA</sequence>
<proteinExistence type="inferred from homology"/>
<dbReference type="GO" id="GO:0030170">
    <property type="term" value="F:pyridoxal phosphate binding"/>
    <property type="evidence" value="ECO:0007669"/>
    <property type="project" value="InterPro"/>
</dbReference>
<dbReference type="InterPro" id="IPR015422">
    <property type="entry name" value="PyrdxlP-dep_Trfase_small"/>
</dbReference>
<dbReference type="Proteomes" id="UP000245507">
    <property type="component" value="Unassembled WGS sequence"/>
</dbReference>
<keyword evidence="4" id="KW-0238">DNA-binding</keyword>
<dbReference type="AlphaFoldDB" id="A0A316TF39"/>
<dbReference type="InterPro" id="IPR015421">
    <property type="entry name" value="PyrdxlP-dep_Trfase_major"/>
</dbReference>
<name>A0A316TF39_9ACTN</name>
<keyword evidence="7" id="KW-0032">Aminotransferase</keyword>
<dbReference type="GO" id="GO:0003700">
    <property type="term" value="F:DNA-binding transcription factor activity"/>
    <property type="evidence" value="ECO:0007669"/>
    <property type="project" value="InterPro"/>
</dbReference>
<evidence type="ECO:0000313" key="8">
    <source>
        <dbReference type="Proteomes" id="UP000245507"/>
    </source>
</evidence>
<dbReference type="SUPFAM" id="SSF46785">
    <property type="entry name" value="Winged helix' DNA-binding domain"/>
    <property type="match status" value="1"/>
</dbReference>
<comment type="similarity">
    <text evidence="1">In the C-terminal section; belongs to the class-I pyridoxal-phosphate-dependent aminotransferase family.</text>
</comment>
<keyword evidence="8" id="KW-1185">Reference proteome</keyword>
<evidence type="ECO:0000256" key="5">
    <source>
        <dbReference type="ARBA" id="ARBA00023163"/>
    </source>
</evidence>
<reference evidence="7 8" key="1">
    <citation type="submission" date="2018-05" db="EMBL/GenBank/DDBJ databases">
        <title>Nocardioides silvaticus genome.</title>
        <authorList>
            <person name="Li C."/>
            <person name="Wang G."/>
        </authorList>
    </citation>
    <scope>NUCLEOTIDE SEQUENCE [LARGE SCALE GENOMIC DNA]</scope>
    <source>
        <strain evidence="7 8">CCTCC AB 2018079</strain>
    </source>
</reference>
<dbReference type="PANTHER" id="PTHR46577">
    <property type="entry name" value="HTH-TYPE TRANSCRIPTIONAL REGULATORY PROTEIN GABR"/>
    <property type="match status" value="1"/>
</dbReference>
<evidence type="ECO:0000259" key="6">
    <source>
        <dbReference type="PROSITE" id="PS50949"/>
    </source>
</evidence>
<keyword evidence="7" id="KW-0808">Transferase</keyword>
<keyword evidence="2" id="KW-0663">Pyridoxal phosphate</keyword>
<dbReference type="Pfam" id="PF00392">
    <property type="entry name" value="GntR"/>
    <property type="match status" value="1"/>
</dbReference>
<dbReference type="Pfam" id="PF00155">
    <property type="entry name" value="Aminotran_1_2"/>
    <property type="match status" value="1"/>
</dbReference>
<dbReference type="PROSITE" id="PS50949">
    <property type="entry name" value="HTH_GNTR"/>
    <property type="match status" value="1"/>
</dbReference>
<dbReference type="Gene3D" id="3.40.640.10">
    <property type="entry name" value="Type I PLP-dependent aspartate aminotransferase-like (Major domain)"/>
    <property type="match status" value="1"/>
</dbReference>
<protein>
    <submittedName>
        <fullName evidence="7">PLP-dependent aminotransferase family protein</fullName>
    </submittedName>
</protein>
<dbReference type="PRINTS" id="PR00035">
    <property type="entry name" value="HTHGNTR"/>
</dbReference>
<organism evidence="7 8">
    <name type="scientific">Nocardioides silvaticus</name>
    <dbReference type="NCBI Taxonomy" id="2201891"/>
    <lineage>
        <taxon>Bacteria</taxon>
        <taxon>Bacillati</taxon>
        <taxon>Actinomycetota</taxon>
        <taxon>Actinomycetes</taxon>
        <taxon>Propionibacteriales</taxon>
        <taxon>Nocardioidaceae</taxon>
        <taxon>Nocardioides</taxon>
    </lineage>
</organism>